<dbReference type="InterPro" id="IPR041457">
    <property type="entry name" value="CxC2_KDZ-assoc"/>
</dbReference>
<dbReference type="Pfam" id="PF18803">
    <property type="entry name" value="CxC2"/>
    <property type="match status" value="1"/>
</dbReference>
<feature type="region of interest" description="Disordered" evidence="1">
    <location>
        <begin position="1"/>
        <end position="59"/>
    </location>
</feature>
<dbReference type="Pfam" id="PF18758">
    <property type="entry name" value="KDZ"/>
    <property type="match status" value="1"/>
</dbReference>
<sequence length="1112" mass="126099">MSKAKAKERCHDTTASGLKNTTVHQFYTQSKHRTYERSLELSVPKSTSHQNNGENPEWEECMGISSDMSYGETVEDELPEEEPGKLKVKPNVMAKRYLDSDAPLLTWAQSYRDKYLDWSLLTEGRGRDFDGSCSRCMTLQLPFDVWIALVYGWSVGTALRKDIKTNLFTVSRNGVIPPIPFARVLQSLIEILLSWTGLEFIPSHWTSVAASEQYVSQHLQLMERGWWPGSYKEPCTAATFNLLCNFHIINLQCQTPPSDFVKALEQITDGYGIVKLPDRAAQFMLVLRQFRNIKMAKRAGRGHDPSGMSGTMYGSATIPCRACPDPHRNLPADWEKAPADDRFLYALFLSEDANFKQKARSRPNNYRDPVLGPGWGCFVPHDIYMEEITKRTDQTEISNCVGFQSIATTNTKKSRGLRATGVGAVSCSRHETFRPNGMGDLQVGEQYINMDFLALYNLIGCTLLMVYFSYDIACQWMQHFHRRMQEFPAYMQLSSGVSVVSKVPKFHLPAHGSACLAKFAFNYTEGAGKTDGEGVERNWSWLNECARSLSMMTLGARTDTMDDFTNFWNWRKTVGLETSLLKKVVNAIPEAVINARAYSAFSEALQDDYRQHLLTWQTQVVQWENGLSQFCPYNVTESDITVAKVKKALAEEEHRREMAGESTSLTTANQVIIEGLDIEDTQQHLIAILAHTKLSEYKETSIQAKRTTLLHRLRKYYASLIQHMPSVQLLIDAEPSLSEALHPEQVKLFLPSTLDPSLLWPSTQPQHASHPSGQTTDTQHAGGCCCTSCGVDGTIRCVICPSELISLEDRLRFAQAHEALSRLRAQLRARTVAYKNSSRVIASQGMYVKLRALKDQIETKVKALTVMYRRARAALLVLRGEGDWSQMLKELKDEDVRGISERLLRTGEKEELKKAQELVGVSAEDINAVLDGINTATVPVNPTLCLGQSSQHLSWIWFTHRMVVEGATTSISGEPGSNFDELQESLRSEWCKARARARRSREELMLVEEEMHRSIEFCKFQSEWWKQQINRRPNIPSWLQEGLTAYASEHSEVELVREVRWTNSWAAICERSKLILQYLSDPKYNGLFSSLSQLEVKIDMREEDEGDYVDDD</sequence>
<accession>A0A9P7UNM2</accession>
<dbReference type="PANTHER" id="PTHR33104">
    <property type="entry name" value="SI:DKEY-29D5.2"/>
    <property type="match status" value="1"/>
</dbReference>
<dbReference type="OrthoDB" id="2682806at2759"/>
<evidence type="ECO:0000256" key="1">
    <source>
        <dbReference type="SAM" id="MobiDB-lite"/>
    </source>
</evidence>
<dbReference type="EMBL" id="CM032189">
    <property type="protein sequence ID" value="KAG7087076.1"/>
    <property type="molecule type" value="Genomic_DNA"/>
</dbReference>
<dbReference type="RefSeq" id="XP_043003547.1">
    <property type="nucleotide sequence ID" value="XM_043158203.1"/>
</dbReference>
<comment type="caution">
    <text evidence="3">The sequence shown here is derived from an EMBL/GenBank/DDBJ whole genome shotgun (WGS) entry which is preliminary data.</text>
</comment>
<name>A0A9P7UNM2_9AGAR</name>
<dbReference type="KEGG" id="more:E1B28_013058"/>
<feature type="compositionally biased region" description="Polar residues" evidence="1">
    <location>
        <begin position="13"/>
        <end position="29"/>
    </location>
</feature>
<dbReference type="Proteomes" id="UP001049176">
    <property type="component" value="Chromosome 9"/>
</dbReference>
<dbReference type="InterPro" id="IPR040521">
    <property type="entry name" value="KDZ"/>
</dbReference>
<reference evidence="3" key="1">
    <citation type="journal article" date="2021" name="Genome Biol. Evol.">
        <title>The assembled and annotated genome of the fairy-ring fungus Marasmius oreades.</title>
        <authorList>
            <person name="Hiltunen M."/>
            <person name="Ament-Velasquez S.L."/>
            <person name="Johannesson H."/>
        </authorList>
    </citation>
    <scope>NUCLEOTIDE SEQUENCE</scope>
    <source>
        <strain evidence="3">03SP1</strain>
    </source>
</reference>
<gene>
    <name evidence="3" type="ORF">E1B28_013058</name>
</gene>
<keyword evidence="4" id="KW-1185">Reference proteome</keyword>
<evidence type="ECO:0000313" key="4">
    <source>
        <dbReference type="Proteomes" id="UP001049176"/>
    </source>
</evidence>
<proteinExistence type="predicted"/>
<feature type="compositionally biased region" description="Basic and acidic residues" evidence="1">
    <location>
        <begin position="1"/>
        <end position="12"/>
    </location>
</feature>
<evidence type="ECO:0000259" key="2">
    <source>
        <dbReference type="Pfam" id="PF18803"/>
    </source>
</evidence>
<feature type="domain" description="CxC2-like cysteine cluster KDZ transposase-associated" evidence="2">
    <location>
        <begin position="213"/>
        <end position="271"/>
    </location>
</feature>
<organism evidence="3 4">
    <name type="scientific">Marasmius oreades</name>
    <name type="common">fairy-ring Marasmius</name>
    <dbReference type="NCBI Taxonomy" id="181124"/>
    <lineage>
        <taxon>Eukaryota</taxon>
        <taxon>Fungi</taxon>
        <taxon>Dikarya</taxon>
        <taxon>Basidiomycota</taxon>
        <taxon>Agaricomycotina</taxon>
        <taxon>Agaricomycetes</taxon>
        <taxon>Agaricomycetidae</taxon>
        <taxon>Agaricales</taxon>
        <taxon>Marasmiineae</taxon>
        <taxon>Marasmiaceae</taxon>
        <taxon>Marasmius</taxon>
    </lineage>
</organism>
<dbReference type="GeneID" id="66082133"/>
<evidence type="ECO:0000313" key="3">
    <source>
        <dbReference type="EMBL" id="KAG7087076.1"/>
    </source>
</evidence>
<feature type="compositionally biased region" description="Polar residues" evidence="1">
    <location>
        <begin position="44"/>
        <end position="54"/>
    </location>
</feature>
<dbReference type="AlphaFoldDB" id="A0A9P7UNM2"/>
<protein>
    <recommendedName>
        <fullName evidence="2">CxC2-like cysteine cluster KDZ transposase-associated domain-containing protein</fullName>
    </recommendedName>
</protein>
<dbReference type="PANTHER" id="PTHR33104:SF2">
    <property type="entry name" value="CXC3 LIKE CYSTEINE CLUSTER DOMAIN-CONTAINING PROTEIN"/>
    <property type="match status" value="1"/>
</dbReference>